<dbReference type="EMBL" id="MHVR01000015">
    <property type="protein sequence ID" value="OHA95880.1"/>
    <property type="molecule type" value="Genomic_DNA"/>
</dbReference>
<dbReference type="Proteomes" id="UP000178175">
    <property type="component" value="Unassembled WGS sequence"/>
</dbReference>
<reference evidence="1 2" key="1">
    <citation type="journal article" date="2016" name="Nat. Commun.">
        <title>Thousands of microbial genomes shed light on interconnected biogeochemical processes in an aquifer system.</title>
        <authorList>
            <person name="Anantharaman K."/>
            <person name="Brown C.T."/>
            <person name="Hug L.A."/>
            <person name="Sharon I."/>
            <person name="Castelle C.J."/>
            <person name="Probst A.J."/>
            <person name="Thomas B.C."/>
            <person name="Singh A."/>
            <person name="Wilkins M.J."/>
            <person name="Karaoz U."/>
            <person name="Brodie E.L."/>
            <person name="Williams K.H."/>
            <person name="Hubbard S.S."/>
            <person name="Banfield J.F."/>
        </authorList>
    </citation>
    <scope>NUCLEOTIDE SEQUENCE [LARGE SCALE GENOMIC DNA]</scope>
</reference>
<name>A0A1G2TF31_9BACT</name>
<proteinExistence type="predicted"/>
<evidence type="ECO:0000313" key="2">
    <source>
        <dbReference type="Proteomes" id="UP000178175"/>
    </source>
</evidence>
<accession>A0A1G2TF31</accession>
<evidence type="ECO:0000313" key="1">
    <source>
        <dbReference type="EMBL" id="OHA95880.1"/>
    </source>
</evidence>
<gene>
    <name evidence="1" type="ORF">A3C70_00260</name>
</gene>
<comment type="caution">
    <text evidence="1">The sequence shown here is derived from an EMBL/GenBank/DDBJ whole genome shotgun (WGS) entry which is preliminary data.</text>
</comment>
<sequence>MDCEYLLVYGEGLLREDQNHIQFHATTPEGAEKNAETIISVIRKQAQRPQMFSATLYRQVKEWR</sequence>
<dbReference type="AlphaFoldDB" id="A0A1G2TF31"/>
<organism evidence="1 2">
    <name type="scientific">Candidatus Zambryskibacteria bacterium RIFCSPHIGHO2_02_FULL_43_14</name>
    <dbReference type="NCBI Taxonomy" id="1802748"/>
    <lineage>
        <taxon>Bacteria</taxon>
        <taxon>Candidatus Zambryskiibacteriota</taxon>
    </lineage>
</organism>
<protein>
    <submittedName>
        <fullName evidence="1">Uncharacterized protein</fullName>
    </submittedName>
</protein>